<dbReference type="Gene3D" id="3.50.4.10">
    <property type="entry name" value="Hepatocyte Growth Factor"/>
    <property type="match status" value="1"/>
</dbReference>
<keyword evidence="1" id="KW-0732">Signal</keyword>
<proteinExistence type="predicted"/>
<evidence type="ECO:0000313" key="2">
    <source>
        <dbReference type="EMBL" id="SNS62593.1"/>
    </source>
</evidence>
<organism evidence="2 3">
    <name type="scientific">Antarctobacter heliothermus</name>
    <dbReference type="NCBI Taxonomy" id="74033"/>
    <lineage>
        <taxon>Bacteria</taxon>
        <taxon>Pseudomonadati</taxon>
        <taxon>Pseudomonadota</taxon>
        <taxon>Alphaproteobacteria</taxon>
        <taxon>Rhodobacterales</taxon>
        <taxon>Roseobacteraceae</taxon>
        <taxon>Antarctobacter</taxon>
    </lineage>
</organism>
<feature type="chain" id="PRO_5012331034" description="Apple domain-containing protein" evidence="1">
    <location>
        <begin position="36"/>
        <end position="111"/>
    </location>
</feature>
<dbReference type="AlphaFoldDB" id="A0A239G282"/>
<dbReference type="Proteomes" id="UP000198440">
    <property type="component" value="Unassembled WGS sequence"/>
</dbReference>
<evidence type="ECO:0000313" key="3">
    <source>
        <dbReference type="Proteomes" id="UP000198440"/>
    </source>
</evidence>
<name>A0A239G282_9RHOB</name>
<dbReference type="EMBL" id="FZON01000023">
    <property type="protein sequence ID" value="SNS62593.1"/>
    <property type="molecule type" value="Genomic_DNA"/>
</dbReference>
<sequence length="111" mass="11715">MMRRNAEGQVSSSCRTICWAACLSALSALSGPSAAEEGCKLYPIGSVINYSYDLIGPDACLAQCAQTAGCVAWSYTPHNFNPGTAPGECRLLPDKGTREDHSRDYCGYAGG</sequence>
<reference evidence="2 3" key="1">
    <citation type="submission" date="2017-06" db="EMBL/GenBank/DDBJ databases">
        <authorList>
            <person name="Kim H.J."/>
            <person name="Triplett B.A."/>
        </authorList>
    </citation>
    <scope>NUCLEOTIDE SEQUENCE [LARGE SCALE GENOMIC DNA]</scope>
    <source>
        <strain evidence="2 3">DSM 11445</strain>
    </source>
</reference>
<protein>
    <recommendedName>
        <fullName evidence="4">Apple domain-containing protein</fullName>
    </recommendedName>
</protein>
<gene>
    <name evidence="2" type="ORF">SAMN04488078_102346</name>
</gene>
<accession>A0A239G282</accession>
<evidence type="ECO:0000256" key="1">
    <source>
        <dbReference type="SAM" id="SignalP"/>
    </source>
</evidence>
<evidence type="ECO:0008006" key="4">
    <source>
        <dbReference type="Google" id="ProtNLM"/>
    </source>
</evidence>
<feature type="signal peptide" evidence="1">
    <location>
        <begin position="1"/>
        <end position="35"/>
    </location>
</feature>